<accession>A0ABY3L976</accession>
<protein>
    <recommendedName>
        <fullName evidence="1">Ig-like domain-containing protein</fullName>
    </recommendedName>
</protein>
<dbReference type="Gene3D" id="2.60.40.10">
    <property type="entry name" value="Immunoglobulins"/>
    <property type="match status" value="2"/>
</dbReference>
<sequence>MSESSEFVWTKNYKAITDPSRLTIVNEQGKSRAIFNSPSLEDLGTFSCMVTNTDGISSSYTLTEEGLKRLLDISHDHKFPVIPFKNEMAMQLLEKGRV</sequence>
<evidence type="ECO:0000313" key="3">
    <source>
        <dbReference type="Proteomes" id="UP000426772"/>
    </source>
</evidence>
<dbReference type="InterPro" id="IPR036179">
    <property type="entry name" value="Ig-like_dom_sf"/>
</dbReference>
<dbReference type="InterPro" id="IPR007110">
    <property type="entry name" value="Ig-like_dom"/>
</dbReference>
<keyword evidence="3" id="KW-1185">Reference proteome</keyword>
<dbReference type="InterPro" id="IPR013783">
    <property type="entry name" value="Ig-like_fold"/>
</dbReference>
<dbReference type="SUPFAM" id="SSF48726">
    <property type="entry name" value="Immunoglobulin"/>
    <property type="match status" value="1"/>
</dbReference>
<name>A0ABY3L976_9GAMM</name>
<feature type="non-terminal residue" evidence="2">
    <location>
        <position position="98"/>
    </location>
</feature>
<dbReference type="Proteomes" id="UP000426772">
    <property type="component" value="Unassembled WGS sequence"/>
</dbReference>
<proteinExistence type="predicted"/>
<evidence type="ECO:0000313" key="2">
    <source>
        <dbReference type="EMBL" id="TXL70091.1"/>
    </source>
</evidence>
<feature type="domain" description="Ig-like" evidence="1">
    <location>
        <begin position="1"/>
        <end position="63"/>
    </location>
</feature>
<reference evidence="2 3" key="1">
    <citation type="submission" date="2018-10" db="EMBL/GenBank/DDBJ databases">
        <title>Draft genome sequence of Pantoea vagans isolated from corpses of the sugarcane aphid Melanaphis sacchari Zehntner.</title>
        <authorList>
            <person name="Toledo E."/>
            <person name="Pena G."/>
            <person name="Lozano L."/>
        </authorList>
    </citation>
    <scope>NUCLEOTIDE SEQUENCE [LARGE SCALE GENOMIC DNA]</scope>
    <source>
        <strain evidence="2 3">ET-90</strain>
    </source>
</reference>
<dbReference type="Pfam" id="PF00047">
    <property type="entry name" value="ig"/>
    <property type="match status" value="1"/>
</dbReference>
<dbReference type="EMBL" id="RCNL01000163">
    <property type="protein sequence ID" value="TXL70091.1"/>
    <property type="molecule type" value="Genomic_DNA"/>
</dbReference>
<gene>
    <name evidence="2" type="ORF">D9O29_23770</name>
</gene>
<evidence type="ECO:0000259" key="1">
    <source>
        <dbReference type="PROSITE" id="PS50835"/>
    </source>
</evidence>
<dbReference type="InterPro" id="IPR013151">
    <property type="entry name" value="Immunoglobulin_dom"/>
</dbReference>
<dbReference type="PROSITE" id="PS50835">
    <property type="entry name" value="IG_LIKE"/>
    <property type="match status" value="1"/>
</dbReference>
<comment type="caution">
    <text evidence="2">The sequence shown here is derived from an EMBL/GenBank/DDBJ whole genome shotgun (WGS) entry which is preliminary data.</text>
</comment>
<organism evidence="2 3">
    <name type="scientific">Pantoea vagans</name>
    <dbReference type="NCBI Taxonomy" id="470934"/>
    <lineage>
        <taxon>Bacteria</taxon>
        <taxon>Pseudomonadati</taxon>
        <taxon>Pseudomonadota</taxon>
        <taxon>Gammaproteobacteria</taxon>
        <taxon>Enterobacterales</taxon>
        <taxon>Erwiniaceae</taxon>
        <taxon>Pantoea</taxon>
    </lineage>
</organism>
<dbReference type="RefSeq" id="WP_147790221.1">
    <property type="nucleotide sequence ID" value="NZ_RCNL01000163.1"/>
</dbReference>